<dbReference type="AlphaFoldDB" id="A0A381TSX3"/>
<accession>A0A381TSX3</accession>
<gene>
    <name evidence="1" type="ORF">METZ01_LOCUS71999</name>
</gene>
<name>A0A381TSX3_9ZZZZ</name>
<dbReference type="EMBL" id="UINC01005111">
    <property type="protein sequence ID" value="SVA19145.1"/>
    <property type="molecule type" value="Genomic_DNA"/>
</dbReference>
<evidence type="ECO:0000313" key="1">
    <source>
        <dbReference type="EMBL" id="SVA19145.1"/>
    </source>
</evidence>
<protein>
    <submittedName>
        <fullName evidence="1">Uncharacterized protein</fullName>
    </submittedName>
</protein>
<reference evidence="1" key="1">
    <citation type="submission" date="2018-05" db="EMBL/GenBank/DDBJ databases">
        <authorList>
            <person name="Lanie J.A."/>
            <person name="Ng W.-L."/>
            <person name="Kazmierczak K.M."/>
            <person name="Andrzejewski T.M."/>
            <person name="Davidsen T.M."/>
            <person name="Wayne K.J."/>
            <person name="Tettelin H."/>
            <person name="Glass J.I."/>
            <person name="Rusch D."/>
            <person name="Podicherti R."/>
            <person name="Tsui H.-C.T."/>
            <person name="Winkler M.E."/>
        </authorList>
    </citation>
    <scope>NUCLEOTIDE SEQUENCE</scope>
</reference>
<organism evidence="1">
    <name type="scientific">marine metagenome</name>
    <dbReference type="NCBI Taxonomy" id="408172"/>
    <lineage>
        <taxon>unclassified sequences</taxon>
        <taxon>metagenomes</taxon>
        <taxon>ecological metagenomes</taxon>
    </lineage>
</organism>
<sequence length="70" mass="7436">MHSRPAILQISLYDTTPELAALNVPAGASVIAHHIMSAASVSCMNCIGGFVPATRNITGHPVIWVTMFFV</sequence>
<proteinExistence type="predicted"/>